<dbReference type="OrthoDB" id="10259024at2759"/>
<proteinExistence type="inferred from homology"/>
<dbReference type="GO" id="GO:0000938">
    <property type="term" value="C:GARP complex"/>
    <property type="evidence" value="ECO:0007669"/>
    <property type="project" value="InterPro"/>
</dbReference>
<feature type="non-terminal residue" evidence="11">
    <location>
        <position position="886"/>
    </location>
</feature>
<dbReference type="GO" id="GO:0019905">
    <property type="term" value="F:syntaxin binding"/>
    <property type="evidence" value="ECO:0007669"/>
    <property type="project" value="TreeGrafter"/>
</dbReference>
<dbReference type="Pfam" id="PF10475">
    <property type="entry name" value="Vps54_N"/>
    <property type="match status" value="1"/>
</dbReference>
<dbReference type="InterPro" id="IPR019515">
    <property type="entry name" value="VPS54_N"/>
</dbReference>
<evidence type="ECO:0000256" key="7">
    <source>
        <dbReference type="ARBA" id="ARBA00023034"/>
    </source>
</evidence>
<gene>
    <name evidence="11" type="primary">Scat</name>
    <name evidence="11" type="ORF">G6Z77_0008033</name>
</gene>
<dbReference type="Pfam" id="PF07928">
    <property type="entry name" value="Vps54"/>
    <property type="match status" value="1"/>
</dbReference>
<dbReference type="GO" id="GO:0015031">
    <property type="term" value="P:protein transport"/>
    <property type="evidence" value="ECO:0007669"/>
    <property type="project" value="UniProtKB-KW"/>
</dbReference>
<dbReference type="PANTHER" id="PTHR12965:SF0">
    <property type="entry name" value="VACUOLAR PROTEIN SORTING-ASSOCIATED PROTEIN 54"/>
    <property type="match status" value="1"/>
</dbReference>
<evidence type="ECO:0000256" key="8">
    <source>
        <dbReference type="ARBA" id="ARBA00023054"/>
    </source>
</evidence>
<dbReference type="InterPro" id="IPR039745">
    <property type="entry name" value="Vps54"/>
</dbReference>
<dbReference type="GO" id="GO:0042147">
    <property type="term" value="P:retrograde transport, endosome to Golgi"/>
    <property type="evidence" value="ECO:0007669"/>
    <property type="project" value="InterPro"/>
</dbReference>
<evidence type="ECO:0000256" key="5">
    <source>
        <dbReference type="ARBA" id="ARBA00022553"/>
    </source>
</evidence>
<dbReference type="GO" id="GO:0006896">
    <property type="term" value="P:Golgi to vacuole transport"/>
    <property type="evidence" value="ECO:0007669"/>
    <property type="project" value="TreeGrafter"/>
</dbReference>
<dbReference type="PANTHER" id="PTHR12965">
    <property type="entry name" value="VACUOLAR PROTEIN SORTING 54"/>
    <property type="match status" value="1"/>
</dbReference>
<evidence type="ECO:0000256" key="6">
    <source>
        <dbReference type="ARBA" id="ARBA00022927"/>
    </source>
</evidence>
<keyword evidence="6" id="KW-0653">Protein transport</keyword>
<protein>
    <recommendedName>
        <fullName evidence="3">Vacuolar protein sorting-associated protein 54</fullName>
    </recommendedName>
</protein>
<comment type="caution">
    <text evidence="11">The sequence shown here is derived from an EMBL/GenBank/DDBJ whole genome shotgun (WGS) entry which is preliminary data.</text>
</comment>
<keyword evidence="8" id="KW-0175">Coiled coil</keyword>
<evidence type="ECO:0000259" key="10">
    <source>
        <dbReference type="Pfam" id="PF10475"/>
    </source>
</evidence>
<keyword evidence="4" id="KW-0813">Transport</keyword>
<feature type="non-terminal residue" evidence="11">
    <location>
        <position position="1"/>
    </location>
</feature>
<evidence type="ECO:0000259" key="9">
    <source>
        <dbReference type="Pfam" id="PF07928"/>
    </source>
</evidence>
<feature type="domain" description="Vacuolar protein sorting-associated protein 54 C-terminal" evidence="9">
    <location>
        <begin position="634"/>
        <end position="775"/>
    </location>
</feature>
<comment type="subcellular location">
    <subcellularLocation>
        <location evidence="1">Golgi apparatus</location>
        <location evidence="1">trans-Golgi network</location>
    </subcellularLocation>
</comment>
<evidence type="ECO:0000313" key="11">
    <source>
        <dbReference type="EMBL" id="KAG5344293.1"/>
    </source>
</evidence>
<evidence type="ECO:0000256" key="1">
    <source>
        <dbReference type="ARBA" id="ARBA00004601"/>
    </source>
</evidence>
<dbReference type="EMBL" id="JAANIB010001184">
    <property type="protein sequence ID" value="KAG5344293.1"/>
    <property type="molecule type" value="Genomic_DNA"/>
</dbReference>
<evidence type="ECO:0000313" key="12">
    <source>
        <dbReference type="Proteomes" id="UP000670152"/>
    </source>
</evidence>
<dbReference type="Gene3D" id="1.20.1280.130">
    <property type="match status" value="1"/>
</dbReference>
<dbReference type="InterPro" id="IPR012501">
    <property type="entry name" value="Vps54_C"/>
</dbReference>
<dbReference type="Gene3D" id="6.10.250.860">
    <property type="match status" value="1"/>
</dbReference>
<keyword evidence="12" id="KW-1185">Reference proteome</keyword>
<organism evidence="11 12">
    <name type="scientific">Acromyrmex heyeri</name>
    <dbReference type="NCBI Taxonomy" id="230685"/>
    <lineage>
        <taxon>Eukaryota</taxon>
        <taxon>Metazoa</taxon>
        <taxon>Ecdysozoa</taxon>
        <taxon>Arthropoda</taxon>
        <taxon>Hexapoda</taxon>
        <taxon>Insecta</taxon>
        <taxon>Pterygota</taxon>
        <taxon>Neoptera</taxon>
        <taxon>Endopterygota</taxon>
        <taxon>Hymenoptera</taxon>
        <taxon>Apocrita</taxon>
        <taxon>Aculeata</taxon>
        <taxon>Formicoidea</taxon>
        <taxon>Formicidae</taxon>
        <taxon>Myrmicinae</taxon>
        <taxon>Acromyrmex</taxon>
    </lineage>
</organism>
<dbReference type="FunFam" id="1.20.1280.130:FF:000001">
    <property type="entry name" value="Vacuolar protein sorting-associated protein 54"/>
    <property type="match status" value="1"/>
</dbReference>
<comment type="similarity">
    <text evidence="2">Belongs to the VPS54 family.</text>
</comment>
<keyword evidence="7" id="KW-0333">Golgi apparatus</keyword>
<sequence>MAKVVRGSDSVPMVLLCEHCTNQTFKQIQDFVRHLRDQHCSREGGSFVCLYGYNGVCTSLPVEGVSDKDYIAHAMKHAIMQQQRKSNGDLSEASSSWTVYSAAQNLPAVLNDPFKGKQSNFLTRTWGDGFVEKIDIPKSPYLPEVTIQHFEMYLKKIARRYRKHSRMNLNANKPTTPNELLQNFPNLKKVKSLDRLQFDLTNIPKIFLVPNLDLSQKDNFDAVFPFAKDGLLIEECNIVMHVKQMQEKLSHYLDVVEVRIAEQVASKSQAFFHAMTSHDVLMEQLTQTITVLKALRKNIHQVDKHLVKNSLEILRLERARSNRLMVQEKLKLMATVHQSQPMIQLLLSTPDYVAALDLISTTQEILLQELNGIHSFRHLSSQLTEMEKLVDKMLSTEFQRYATADLNRPLGGENTVLDGAVHDVMKDTADLSAGRLCDGSFDESVPDRLLTREEHSRVITKLCDMITSVCDYCHERMGNLLSAGASERDKFHNDKDKIIADVSQNKLEDKDYHTWNDKNSWLSERATAAQVCQLANMVEEFTHTCEKLCGKQCTALRSAFKAQASKFVHRFHNERKTKLTLLLESERWKQADVPLEFQSLVTYVYENKHFPLKIPTCEDSMKNESVGNFIIVGDEKFAVVGTALMLIQMIHEYCRTGSELVALSGTIGRQLAELLRHYNSRCCQLVLGAGAMEVAGLKTITSTILVLAARSLKLVLWFMPFVKAHFQALTGQNPSRGLIGMSGISGGVALLDSVERDIRAHVREIEGKILIIVDNLLGGQISKWTARPPVPSKSFRNISSYLMKLHEAVSGILPTVEVQSLYRTVNSSFKEKLREQLVKMNIVNNGGPQHGVVTSELTFYLEALRKLKVLPNEELNDNWMSDIWTR</sequence>
<accession>A0A836K4Q8</accession>
<evidence type="ECO:0000256" key="4">
    <source>
        <dbReference type="ARBA" id="ARBA00022448"/>
    </source>
</evidence>
<dbReference type="AlphaFoldDB" id="A0A836K4Q8"/>
<evidence type="ECO:0000256" key="2">
    <source>
        <dbReference type="ARBA" id="ARBA00009150"/>
    </source>
</evidence>
<name>A0A836K4Q8_9HYME</name>
<keyword evidence="5" id="KW-0597">Phosphoprotein</keyword>
<evidence type="ECO:0000256" key="3">
    <source>
        <dbReference type="ARBA" id="ARBA00017665"/>
    </source>
</evidence>
<dbReference type="Proteomes" id="UP000670152">
    <property type="component" value="Unassembled WGS sequence"/>
</dbReference>
<reference evidence="11 12" key="1">
    <citation type="submission" date="2020-02" db="EMBL/GenBank/DDBJ databases">
        <title>Relaxed selection underlies rapid genomic changes in the transitions from sociality to social parasitism in ants.</title>
        <authorList>
            <person name="Bi X."/>
        </authorList>
    </citation>
    <scope>NUCLEOTIDE SEQUENCE [LARGE SCALE GENOMIC DNA]</scope>
    <source>
        <strain evidence="11">BGI-DK2014b</strain>
        <tissue evidence="11">Whole body</tissue>
    </source>
</reference>
<dbReference type="GO" id="GO:0005829">
    <property type="term" value="C:cytosol"/>
    <property type="evidence" value="ECO:0007669"/>
    <property type="project" value="GOC"/>
</dbReference>
<feature type="domain" description="Vacuolar protein sorting-associated protein 54 N-terminal" evidence="10">
    <location>
        <begin position="241"/>
        <end position="401"/>
    </location>
</feature>